<dbReference type="Gene3D" id="1.10.510.10">
    <property type="entry name" value="Transferase(Phosphotransferase) domain 1"/>
    <property type="match status" value="1"/>
</dbReference>
<feature type="binding site" evidence="4">
    <location>
        <position position="41"/>
    </location>
    <ligand>
        <name>ATP</name>
        <dbReference type="ChEBI" id="CHEBI:30616"/>
    </ligand>
</feature>
<dbReference type="RefSeq" id="WP_052288631.1">
    <property type="nucleotide sequence ID" value="NZ_QVFV01000005.1"/>
</dbReference>
<feature type="repeat" description="TPR" evidence="3">
    <location>
        <begin position="511"/>
        <end position="544"/>
    </location>
</feature>
<dbReference type="CDD" id="cd14014">
    <property type="entry name" value="STKc_PknB_like"/>
    <property type="match status" value="1"/>
</dbReference>
<evidence type="ECO:0000256" key="1">
    <source>
        <dbReference type="ARBA" id="ARBA00022737"/>
    </source>
</evidence>
<dbReference type="SUPFAM" id="SSF56112">
    <property type="entry name" value="Protein kinase-like (PK-like)"/>
    <property type="match status" value="1"/>
</dbReference>
<feature type="repeat" description="TPR" evidence="3">
    <location>
        <begin position="298"/>
        <end position="331"/>
    </location>
</feature>
<comment type="caution">
    <text evidence="6">The sequence shown here is derived from an EMBL/GenBank/DDBJ whole genome shotgun (WGS) entry which is preliminary data.</text>
</comment>
<keyword evidence="2 3" id="KW-0802">TPR repeat</keyword>
<dbReference type="SMART" id="SM00220">
    <property type="entry name" value="S_TKc"/>
    <property type="match status" value="1"/>
</dbReference>
<gene>
    <name evidence="6" type="ORF">DYY88_18680</name>
</gene>
<feature type="domain" description="Protein kinase" evidence="5">
    <location>
        <begin position="10"/>
        <end position="270"/>
    </location>
</feature>
<dbReference type="PANTHER" id="PTHR44858:SF1">
    <property type="entry name" value="UDP-N-ACETYLGLUCOSAMINE--PEPTIDE N-ACETYLGLUCOSAMINYLTRANSFERASE SPINDLY-RELATED"/>
    <property type="match status" value="1"/>
</dbReference>
<keyword evidence="6" id="KW-0418">Kinase</keyword>
<dbReference type="Proteomes" id="UP000292459">
    <property type="component" value="Unassembled WGS sequence"/>
</dbReference>
<dbReference type="SUPFAM" id="SSF48452">
    <property type="entry name" value="TPR-like"/>
    <property type="match status" value="2"/>
</dbReference>
<evidence type="ECO:0000313" key="6">
    <source>
        <dbReference type="EMBL" id="RZM76678.1"/>
    </source>
</evidence>
<feature type="repeat" description="TPR" evidence="3">
    <location>
        <begin position="477"/>
        <end position="510"/>
    </location>
</feature>
<dbReference type="Pfam" id="PF13181">
    <property type="entry name" value="TPR_8"/>
    <property type="match status" value="1"/>
</dbReference>
<dbReference type="PROSITE" id="PS50011">
    <property type="entry name" value="PROTEIN_KINASE_DOM"/>
    <property type="match status" value="1"/>
</dbReference>
<dbReference type="PROSITE" id="PS00107">
    <property type="entry name" value="PROTEIN_KINASE_ATP"/>
    <property type="match status" value="1"/>
</dbReference>
<evidence type="ECO:0000313" key="7">
    <source>
        <dbReference type="Proteomes" id="UP000292459"/>
    </source>
</evidence>
<feature type="repeat" description="TPR" evidence="3">
    <location>
        <begin position="545"/>
        <end position="578"/>
    </location>
</feature>
<accession>A0A4Q7E4B3</accession>
<dbReference type="InterPro" id="IPR050498">
    <property type="entry name" value="Ycf3"/>
</dbReference>
<dbReference type="InterPro" id="IPR019734">
    <property type="entry name" value="TPR_rpt"/>
</dbReference>
<evidence type="ECO:0000256" key="4">
    <source>
        <dbReference type="PROSITE-ProRule" id="PRU10141"/>
    </source>
</evidence>
<name>A0A4Q7E4B3_9CYAN</name>
<dbReference type="AlphaFoldDB" id="A0A4Q7E4B3"/>
<keyword evidence="7" id="KW-1185">Reference proteome</keyword>
<dbReference type="OrthoDB" id="428645at2"/>
<dbReference type="Pfam" id="PF00069">
    <property type="entry name" value="Pkinase"/>
    <property type="match status" value="1"/>
</dbReference>
<evidence type="ECO:0000256" key="3">
    <source>
        <dbReference type="PROSITE-ProRule" id="PRU00339"/>
    </source>
</evidence>
<keyword evidence="6" id="KW-0808">Transferase</keyword>
<evidence type="ECO:0000256" key="2">
    <source>
        <dbReference type="ARBA" id="ARBA00022803"/>
    </source>
</evidence>
<feature type="repeat" description="TPR" evidence="3">
    <location>
        <begin position="400"/>
        <end position="433"/>
    </location>
</feature>
<dbReference type="EMBL" id="QVFV01000005">
    <property type="protein sequence ID" value="RZM76678.1"/>
    <property type="molecule type" value="Genomic_DNA"/>
</dbReference>
<proteinExistence type="predicted"/>
<dbReference type="Gene3D" id="1.25.40.10">
    <property type="entry name" value="Tetratricopeptide repeat domain"/>
    <property type="match status" value="3"/>
</dbReference>
<sequence length="599" mass="67702">MSLQILGSRYSIIQPLGGGGFGQTFLANDLHLPGHPCCVVKRLQPRNTDGISLESARRLFNSEAEALYTLGNHDQIPRLLAHFEENRHFYLAQEYIQGDLLTEEVHPGAQLTETQTVELLQDVLTTLCTVHDHGVIHRDIKPSNLIRRDRDRKIVLIDFGAVKQISSQSLDDAANPYSMTVAVGSLGYMPNEQLAGQPCLSSDIYAVGILALQALTGRDPKRIPKDPTTSELMWRDLVSIRPALASVLDKMVRYDYRQRYTNAQEALAALNQATAPAQASAPSQSLQIDLTSQALEAHVAWLERADELFEQSRFHEAARCYEKVVKVQPNATTAWFKLGIALDNIEQYALAVEAYQTVTERQAEDYLAWLKLGKVRERLGQYEAALIAYDEVLKLQPKNYWVWADRGQILEKMGRIEEALAAYDRAIELKPDFQLALESRKQLLVRLKRVDELYTLEHYDDAIAACDQALKENPQDATLWLMRGMALENQKDLAAAAIAYNTVIRLQPEDHMAWFRLGNVLEELGHPKRAAKAYSNVTRLQPHNHWAWYQRGRMLEQLSDYRAAIAAYQKVLKLQPTFDSAQTACQRLLGKTLSLSSVR</sequence>
<dbReference type="InterPro" id="IPR011009">
    <property type="entry name" value="Kinase-like_dom_sf"/>
</dbReference>
<dbReference type="Pfam" id="PF13432">
    <property type="entry name" value="TPR_16"/>
    <property type="match status" value="3"/>
</dbReference>
<dbReference type="GO" id="GO:0004672">
    <property type="term" value="F:protein kinase activity"/>
    <property type="evidence" value="ECO:0007669"/>
    <property type="project" value="InterPro"/>
</dbReference>
<keyword evidence="4" id="KW-0067">ATP-binding</keyword>
<dbReference type="GO" id="GO:0005524">
    <property type="term" value="F:ATP binding"/>
    <property type="evidence" value="ECO:0007669"/>
    <property type="project" value="UniProtKB-UniRule"/>
</dbReference>
<dbReference type="PROSITE" id="PS50293">
    <property type="entry name" value="TPR_REGION"/>
    <property type="match status" value="2"/>
</dbReference>
<dbReference type="InterPro" id="IPR017441">
    <property type="entry name" value="Protein_kinase_ATP_BS"/>
</dbReference>
<feature type="repeat" description="TPR" evidence="3">
    <location>
        <begin position="366"/>
        <end position="399"/>
    </location>
</feature>
<dbReference type="Pfam" id="PF00515">
    <property type="entry name" value="TPR_1"/>
    <property type="match status" value="1"/>
</dbReference>
<keyword evidence="4" id="KW-0547">Nucleotide-binding</keyword>
<dbReference type="Gene3D" id="3.30.200.20">
    <property type="entry name" value="Phosphorylase Kinase, domain 1"/>
    <property type="match status" value="1"/>
</dbReference>
<evidence type="ECO:0000259" key="5">
    <source>
        <dbReference type="PROSITE" id="PS50011"/>
    </source>
</evidence>
<dbReference type="InterPro" id="IPR000719">
    <property type="entry name" value="Prot_kinase_dom"/>
</dbReference>
<dbReference type="SMART" id="SM00028">
    <property type="entry name" value="TPR"/>
    <property type="match status" value="8"/>
</dbReference>
<protein>
    <submittedName>
        <fullName evidence="6">Serine/threonine-protein kinase</fullName>
    </submittedName>
</protein>
<dbReference type="InterPro" id="IPR011990">
    <property type="entry name" value="TPR-like_helical_dom_sf"/>
</dbReference>
<organism evidence="6 7">
    <name type="scientific">Leptolyngbya iicbica LK</name>
    <dbReference type="NCBI Taxonomy" id="2294035"/>
    <lineage>
        <taxon>Bacteria</taxon>
        <taxon>Bacillati</taxon>
        <taxon>Cyanobacteriota</taxon>
        <taxon>Cyanophyceae</taxon>
        <taxon>Leptolyngbyales</taxon>
        <taxon>Leptolyngbyaceae</taxon>
        <taxon>Leptolyngbya group</taxon>
        <taxon>Leptolyngbya</taxon>
        <taxon>Leptolyngbya iicbica</taxon>
    </lineage>
</organism>
<dbReference type="PANTHER" id="PTHR44858">
    <property type="entry name" value="TETRATRICOPEPTIDE REPEAT PROTEIN 6"/>
    <property type="match status" value="1"/>
</dbReference>
<keyword evidence="1" id="KW-0677">Repeat</keyword>
<reference evidence="6 7" key="1">
    <citation type="submission" date="2018-11" db="EMBL/GenBank/DDBJ databases">
        <title>Whole genome sequencing of an environmental sample.</title>
        <authorList>
            <person name="Sarangi A.N."/>
            <person name="Singh D."/>
            <person name="Tripathy S."/>
        </authorList>
    </citation>
    <scope>NUCLEOTIDE SEQUENCE [LARGE SCALE GENOMIC DNA]</scope>
    <source>
        <strain evidence="6 7">Lakshadweep</strain>
    </source>
</reference>
<dbReference type="PROSITE" id="PS50005">
    <property type="entry name" value="TPR"/>
    <property type="match status" value="6"/>
</dbReference>